<comment type="subcellular location">
    <subcellularLocation>
        <location evidence="1">Membrane</location>
        <topology evidence="1">Multi-pass membrane protein</topology>
    </subcellularLocation>
</comment>
<evidence type="ECO:0000256" key="2">
    <source>
        <dbReference type="ARBA" id="ARBA00022448"/>
    </source>
</evidence>
<dbReference type="InterPro" id="IPR002293">
    <property type="entry name" value="AA/rel_permease1"/>
</dbReference>
<feature type="transmembrane region" description="Helical" evidence="7">
    <location>
        <begin position="454"/>
        <end position="475"/>
    </location>
</feature>
<feature type="transmembrane region" description="Helical" evidence="7">
    <location>
        <begin position="383"/>
        <end position="404"/>
    </location>
</feature>
<evidence type="ECO:0000256" key="4">
    <source>
        <dbReference type="ARBA" id="ARBA00022989"/>
    </source>
</evidence>
<feature type="transmembrane region" description="Helical" evidence="7">
    <location>
        <begin position="357"/>
        <end position="377"/>
    </location>
</feature>
<keyword evidence="5 7" id="KW-0472">Membrane</keyword>
<dbReference type="PIRSF" id="PIRSF006060">
    <property type="entry name" value="AA_transporter"/>
    <property type="match status" value="1"/>
</dbReference>
<dbReference type="PANTHER" id="PTHR45649:SF28">
    <property type="entry name" value="TRANSPORTER, PUTATIVE (EUROFUNG)-RELATED"/>
    <property type="match status" value="1"/>
</dbReference>
<evidence type="ECO:0000256" key="7">
    <source>
        <dbReference type="SAM" id="Phobius"/>
    </source>
</evidence>
<feature type="transmembrane region" description="Helical" evidence="7">
    <location>
        <begin position="215"/>
        <end position="234"/>
    </location>
</feature>
<dbReference type="EMBL" id="JBANRG010000038">
    <property type="protein sequence ID" value="KAK7448417.1"/>
    <property type="molecule type" value="Genomic_DNA"/>
</dbReference>
<dbReference type="PROSITE" id="PS00218">
    <property type="entry name" value="AMINO_ACID_PERMEASE_1"/>
    <property type="match status" value="1"/>
</dbReference>
<proteinExistence type="predicted"/>
<feature type="transmembrane region" description="Helical" evidence="7">
    <location>
        <begin position="254"/>
        <end position="275"/>
    </location>
</feature>
<name>A0ABR1J6Y6_9AGAR</name>
<dbReference type="InterPro" id="IPR004840">
    <property type="entry name" value="Amino_acid_permease_CS"/>
</dbReference>
<feature type="transmembrane region" description="Helical" evidence="7">
    <location>
        <begin position="425"/>
        <end position="448"/>
    </location>
</feature>
<accession>A0ABR1J6Y6</accession>
<organism evidence="8 9">
    <name type="scientific">Marasmiellus scandens</name>
    <dbReference type="NCBI Taxonomy" id="2682957"/>
    <lineage>
        <taxon>Eukaryota</taxon>
        <taxon>Fungi</taxon>
        <taxon>Dikarya</taxon>
        <taxon>Basidiomycota</taxon>
        <taxon>Agaricomycotina</taxon>
        <taxon>Agaricomycetes</taxon>
        <taxon>Agaricomycetidae</taxon>
        <taxon>Agaricales</taxon>
        <taxon>Marasmiineae</taxon>
        <taxon>Omphalotaceae</taxon>
        <taxon>Marasmiellus</taxon>
    </lineage>
</organism>
<feature type="transmembrane region" description="Helical" evidence="7">
    <location>
        <begin position="52"/>
        <end position="75"/>
    </location>
</feature>
<reference evidence="8 9" key="1">
    <citation type="submission" date="2024-01" db="EMBL/GenBank/DDBJ databases">
        <title>A draft genome for the cacao thread blight pathogen Marasmiellus scandens.</title>
        <authorList>
            <person name="Baruah I.K."/>
            <person name="Leung J."/>
            <person name="Bukari Y."/>
            <person name="Amoako-Attah I."/>
            <person name="Meinhardt L.W."/>
            <person name="Bailey B.A."/>
            <person name="Cohen S.P."/>
        </authorList>
    </citation>
    <scope>NUCLEOTIDE SEQUENCE [LARGE SCALE GENOMIC DNA]</scope>
    <source>
        <strain evidence="8 9">GH-19</strain>
    </source>
</reference>
<comment type="caution">
    <text evidence="8">The sequence shown here is derived from an EMBL/GenBank/DDBJ whole genome shotgun (WGS) entry which is preliminary data.</text>
</comment>
<dbReference type="Proteomes" id="UP001498398">
    <property type="component" value="Unassembled WGS sequence"/>
</dbReference>
<gene>
    <name evidence="8" type="ORF">VKT23_013681</name>
</gene>
<dbReference type="Gene3D" id="1.20.1740.10">
    <property type="entry name" value="Amino acid/polyamine transporter I"/>
    <property type="match status" value="1"/>
</dbReference>
<feature type="transmembrane region" description="Helical" evidence="7">
    <location>
        <begin position="28"/>
        <end position="46"/>
    </location>
</feature>
<feature type="transmembrane region" description="Helical" evidence="7">
    <location>
        <begin position="96"/>
        <end position="123"/>
    </location>
</feature>
<protein>
    <recommendedName>
        <fullName evidence="10">Amino acid transporter</fullName>
    </recommendedName>
</protein>
<evidence type="ECO:0000313" key="9">
    <source>
        <dbReference type="Proteomes" id="UP001498398"/>
    </source>
</evidence>
<feature type="compositionally biased region" description="Low complexity" evidence="6">
    <location>
        <begin position="489"/>
        <end position="500"/>
    </location>
</feature>
<evidence type="ECO:0000256" key="6">
    <source>
        <dbReference type="SAM" id="MobiDB-lite"/>
    </source>
</evidence>
<feature type="transmembrane region" description="Helical" evidence="7">
    <location>
        <begin position="143"/>
        <end position="163"/>
    </location>
</feature>
<keyword evidence="9" id="KW-1185">Reference proteome</keyword>
<evidence type="ECO:0000313" key="8">
    <source>
        <dbReference type="EMBL" id="KAK7448417.1"/>
    </source>
</evidence>
<feature type="region of interest" description="Disordered" evidence="6">
    <location>
        <begin position="486"/>
        <end position="512"/>
    </location>
</feature>
<dbReference type="PANTHER" id="PTHR45649">
    <property type="entry name" value="AMINO-ACID PERMEASE BAT1"/>
    <property type="match status" value="1"/>
</dbReference>
<evidence type="ECO:0000256" key="1">
    <source>
        <dbReference type="ARBA" id="ARBA00004141"/>
    </source>
</evidence>
<evidence type="ECO:0000256" key="3">
    <source>
        <dbReference type="ARBA" id="ARBA00022692"/>
    </source>
</evidence>
<feature type="transmembrane region" description="Helical" evidence="7">
    <location>
        <begin position="175"/>
        <end position="195"/>
    </location>
</feature>
<keyword evidence="2" id="KW-0813">Transport</keyword>
<keyword evidence="3 7" id="KW-0812">Transmembrane</keyword>
<keyword evidence="4 7" id="KW-1133">Transmembrane helix</keyword>
<dbReference type="Pfam" id="PF13520">
    <property type="entry name" value="AA_permease_2"/>
    <property type="match status" value="1"/>
</dbReference>
<evidence type="ECO:0008006" key="10">
    <source>
        <dbReference type="Google" id="ProtNLM"/>
    </source>
</evidence>
<feature type="transmembrane region" description="Helical" evidence="7">
    <location>
        <begin position="307"/>
        <end position="336"/>
    </location>
</feature>
<sequence length="512" mass="55890">MEDSNVDLRADEDLHKLGYEQEMSRTRGLSHILFMTLAIMAVRLVGGGPVAIFWGWVFVSAFTMTIALSLAEICAKYPTSAGAYYWCFRLAKRKEMGLLASWICGWFIMVGVWTISLSVTFGTAQLLVAGIGIFQTEWVATTWHTYLIFLAVLFFSTGVGIFCNRILPLLDILSAYWTLLGTLVILICLSAKAAVGRHSASFALGDFDPSQSGWTPGWSFFIGLLPPAYTYSAIGMITNMAEEVHNPSKQLPRAIVYSIPIGFITGVFFLLPILFTLPDISILLSVASGQPIALMFELIMGNKGGGFGLWFIIFGIGIFCAISICCAASRATWAFARDKAIPLHGFFSKVNLHLSDVPMNAYLLSTSIQLLLGLIYLGSSAAFNAFVGVAVICLGASYAIPIGMSLWHGRKDVKDSPYSLGRWGYLINGIAVVWILFEIVLFSMPAVIPVTQSSMNYASVVFVGFAVISAIWYMINGRFHYRGPPVPESQVTSGSSPTSSIPDATEQKEMKS</sequence>
<evidence type="ECO:0000256" key="5">
    <source>
        <dbReference type="ARBA" id="ARBA00023136"/>
    </source>
</evidence>